<gene>
    <name evidence="1" type="ORF">M408DRAFT_13337</name>
</gene>
<dbReference type="AlphaFoldDB" id="A0A0C3AI34"/>
<dbReference type="EMBL" id="KN824559">
    <property type="protein sequence ID" value="KIM19739.1"/>
    <property type="molecule type" value="Genomic_DNA"/>
</dbReference>
<organism evidence="1 2">
    <name type="scientific">Serendipita vermifera MAFF 305830</name>
    <dbReference type="NCBI Taxonomy" id="933852"/>
    <lineage>
        <taxon>Eukaryota</taxon>
        <taxon>Fungi</taxon>
        <taxon>Dikarya</taxon>
        <taxon>Basidiomycota</taxon>
        <taxon>Agaricomycotina</taxon>
        <taxon>Agaricomycetes</taxon>
        <taxon>Sebacinales</taxon>
        <taxon>Serendipitaceae</taxon>
        <taxon>Serendipita</taxon>
    </lineage>
</organism>
<keyword evidence="2" id="KW-1185">Reference proteome</keyword>
<evidence type="ECO:0000313" key="2">
    <source>
        <dbReference type="Proteomes" id="UP000054097"/>
    </source>
</evidence>
<sequence length="124" mass="14790">MAITIEHFNDFKEKYLSNTTSLSLWQWALVVVVIHKAWSYYQHYISIPTYGGIFRFSRILSTIRLARLGPEAFSRLYSKYPMILLPRLEFWIVYVQPQFLEELFRAPDEHLSFLDATFDVSPYE</sequence>
<evidence type="ECO:0000313" key="1">
    <source>
        <dbReference type="EMBL" id="KIM19739.1"/>
    </source>
</evidence>
<accession>A0A0C3AI34</accession>
<dbReference type="Proteomes" id="UP000054097">
    <property type="component" value="Unassembled WGS sequence"/>
</dbReference>
<protein>
    <submittedName>
        <fullName evidence="1">Uncharacterized protein</fullName>
    </submittedName>
</protein>
<reference evidence="1 2" key="1">
    <citation type="submission" date="2014-04" db="EMBL/GenBank/DDBJ databases">
        <authorList>
            <consortium name="DOE Joint Genome Institute"/>
            <person name="Kuo A."/>
            <person name="Zuccaro A."/>
            <person name="Kohler A."/>
            <person name="Nagy L.G."/>
            <person name="Floudas D."/>
            <person name="Copeland A."/>
            <person name="Barry K.W."/>
            <person name="Cichocki N."/>
            <person name="Veneault-Fourrey C."/>
            <person name="LaButti K."/>
            <person name="Lindquist E.A."/>
            <person name="Lipzen A."/>
            <person name="Lundell T."/>
            <person name="Morin E."/>
            <person name="Murat C."/>
            <person name="Sun H."/>
            <person name="Tunlid A."/>
            <person name="Henrissat B."/>
            <person name="Grigoriev I.V."/>
            <person name="Hibbett D.S."/>
            <person name="Martin F."/>
            <person name="Nordberg H.P."/>
            <person name="Cantor M.N."/>
            <person name="Hua S.X."/>
        </authorList>
    </citation>
    <scope>NUCLEOTIDE SEQUENCE [LARGE SCALE GENOMIC DNA]</scope>
    <source>
        <strain evidence="1 2">MAFF 305830</strain>
    </source>
</reference>
<dbReference type="HOGENOM" id="CLU_2005331_0_0_1"/>
<dbReference type="OrthoDB" id="1844152at2759"/>
<reference evidence="2" key="2">
    <citation type="submission" date="2015-01" db="EMBL/GenBank/DDBJ databases">
        <title>Evolutionary Origins and Diversification of the Mycorrhizal Mutualists.</title>
        <authorList>
            <consortium name="DOE Joint Genome Institute"/>
            <consortium name="Mycorrhizal Genomics Consortium"/>
            <person name="Kohler A."/>
            <person name="Kuo A."/>
            <person name="Nagy L.G."/>
            <person name="Floudas D."/>
            <person name="Copeland A."/>
            <person name="Barry K.W."/>
            <person name="Cichocki N."/>
            <person name="Veneault-Fourrey C."/>
            <person name="LaButti K."/>
            <person name="Lindquist E.A."/>
            <person name="Lipzen A."/>
            <person name="Lundell T."/>
            <person name="Morin E."/>
            <person name="Murat C."/>
            <person name="Riley R."/>
            <person name="Ohm R."/>
            <person name="Sun H."/>
            <person name="Tunlid A."/>
            <person name="Henrissat B."/>
            <person name="Grigoriev I.V."/>
            <person name="Hibbett D.S."/>
            <person name="Martin F."/>
        </authorList>
    </citation>
    <scope>NUCLEOTIDE SEQUENCE [LARGE SCALE GENOMIC DNA]</scope>
    <source>
        <strain evidence="2">MAFF 305830</strain>
    </source>
</reference>
<name>A0A0C3AI34_SERVB</name>
<proteinExistence type="predicted"/>